<dbReference type="PANTHER" id="PTHR43304">
    <property type="entry name" value="PHYTOCHROME-LIKE PROTEIN CPH1"/>
    <property type="match status" value="1"/>
</dbReference>
<dbReference type="SUPFAM" id="SSF47384">
    <property type="entry name" value="Homodimeric domain of signal transducing histidine kinase"/>
    <property type="match status" value="1"/>
</dbReference>
<dbReference type="PRINTS" id="PR00344">
    <property type="entry name" value="BCTRLSENSOR"/>
</dbReference>
<comment type="catalytic activity">
    <reaction evidence="1">
        <text>ATP + protein L-histidine = ADP + protein N-phospho-L-histidine.</text>
        <dbReference type="EC" id="2.7.13.3"/>
    </reaction>
</comment>
<dbReference type="CDD" id="cd00130">
    <property type="entry name" value="PAS"/>
    <property type="match status" value="2"/>
</dbReference>
<dbReference type="CDD" id="cd00082">
    <property type="entry name" value="HisKA"/>
    <property type="match status" value="1"/>
</dbReference>
<dbReference type="InterPro" id="IPR003594">
    <property type="entry name" value="HATPase_dom"/>
</dbReference>
<dbReference type="InterPro" id="IPR013767">
    <property type="entry name" value="PAS_fold"/>
</dbReference>
<dbReference type="InterPro" id="IPR000700">
    <property type="entry name" value="PAS-assoc_C"/>
</dbReference>
<evidence type="ECO:0000259" key="7">
    <source>
        <dbReference type="PROSITE" id="PS50112"/>
    </source>
</evidence>
<dbReference type="EC" id="2.7.13.3" evidence="2"/>
<evidence type="ECO:0000256" key="2">
    <source>
        <dbReference type="ARBA" id="ARBA00012438"/>
    </source>
</evidence>
<dbReference type="Pfam" id="PF13426">
    <property type="entry name" value="PAS_9"/>
    <property type="match status" value="1"/>
</dbReference>
<dbReference type="InterPro" id="IPR035965">
    <property type="entry name" value="PAS-like_dom_sf"/>
</dbReference>
<proteinExistence type="predicted"/>
<evidence type="ECO:0000256" key="5">
    <source>
        <dbReference type="ARBA" id="ARBA00022777"/>
    </source>
</evidence>
<sequence length="495" mass="55874">MNLKGSDLYEQVLEAAPNAVIMADAEGTIVLVNRETTALFGYTKEELVGQKIEKLVPSDIAEKHVDLRNDYLKDPKSRLMGTGRELFGIHKSGLKIPVEIGLNPLKHEDKSYVIASITNISKKKEQELLIKATIDAAPNAMIVVNSQARIVLVNKKMEDTFGYTKEEMLWEPVELFLPNDLKKKHVGIRSAFIKNPEPRTMGADKDLFGLHKSGKKIPVEIGLNPLKINDETHVIATIIDISERKKLEETIQQSLIKLEESNKELENFAYIASHDLQEPLRKIQSFTQLLIDEENEKISDSGKTYMHHLIDASGRMRMLIDDLLNFSKLTSKPKSLEKVDLNELYKIVLTDLSKVIEEKKAKITVDQLPTIEADKSQMYRLFENLTTNSLKYQREGVVPEINVHVEISENGVKISFKDNGIGFNMEYVDKIFIIFKRLHTKADYSGTGIGLAMVKKIIDYHNGNISADSKEGIGTTFFVTLPLSQPVQPSEQQSK</sequence>
<dbReference type="Gene3D" id="3.30.450.20">
    <property type="entry name" value="PAS domain"/>
    <property type="match status" value="2"/>
</dbReference>
<evidence type="ECO:0000259" key="6">
    <source>
        <dbReference type="PROSITE" id="PS50109"/>
    </source>
</evidence>
<dbReference type="SMART" id="SM00091">
    <property type="entry name" value="PAS"/>
    <property type="match status" value="2"/>
</dbReference>
<dbReference type="InterPro" id="IPR052162">
    <property type="entry name" value="Sensor_kinase/Photoreceptor"/>
</dbReference>
<evidence type="ECO:0000313" key="10">
    <source>
        <dbReference type="Proteomes" id="UP000217838"/>
    </source>
</evidence>
<keyword evidence="3" id="KW-0597">Phosphoprotein</keyword>
<dbReference type="SMART" id="SM00387">
    <property type="entry name" value="HATPase_c"/>
    <property type="match status" value="1"/>
</dbReference>
<dbReference type="SUPFAM" id="SSF55874">
    <property type="entry name" value="ATPase domain of HSP90 chaperone/DNA topoisomerase II/histidine kinase"/>
    <property type="match status" value="1"/>
</dbReference>
<evidence type="ECO:0000259" key="8">
    <source>
        <dbReference type="PROSITE" id="PS50113"/>
    </source>
</evidence>
<comment type="caution">
    <text evidence="9">The sequence shown here is derived from an EMBL/GenBank/DDBJ whole genome shotgun (WGS) entry which is preliminary data.</text>
</comment>
<dbReference type="SUPFAM" id="SSF55785">
    <property type="entry name" value="PYP-like sensor domain (PAS domain)"/>
    <property type="match status" value="2"/>
</dbReference>
<dbReference type="InterPro" id="IPR036097">
    <property type="entry name" value="HisK_dim/P_sf"/>
</dbReference>
<accession>A0A2A4YE70</accession>
<dbReference type="InterPro" id="IPR000014">
    <property type="entry name" value="PAS"/>
</dbReference>
<keyword evidence="5 9" id="KW-0418">Kinase</keyword>
<name>A0A2A4YE70_UNCAE</name>
<dbReference type="Pfam" id="PF00989">
    <property type="entry name" value="PAS"/>
    <property type="match status" value="1"/>
</dbReference>
<evidence type="ECO:0000256" key="1">
    <source>
        <dbReference type="ARBA" id="ARBA00000085"/>
    </source>
</evidence>
<feature type="domain" description="PAS" evidence="7">
    <location>
        <begin position="126"/>
        <end position="180"/>
    </location>
</feature>
<dbReference type="Gene3D" id="3.30.565.10">
    <property type="entry name" value="Histidine kinase-like ATPase, C-terminal domain"/>
    <property type="match status" value="1"/>
</dbReference>
<dbReference type="Gene3D" id="1.10.287.130">
    <property type="match status" value="1"/>
</dbReference>
<evidence type="ECO:0000256" key="3">
    <source>
        <dbReference type="ARBA" id="ARBA00022553"/>
    </source>
</evidence>
<dbReference type="PROSITE" id="PS50109">
    <property type="entry name" value="HIS_KIN"/>
    <property type="match status" value="1"/>
</dbReference>
<feature type="domain" description="PAC" evidence="8">
    <location>
        <begin position="203"/>
        <end position="253"/>
    </location>
</feature>
<dbReference type="Pfam" id="PF02518">
    <property type="entry name" value="HATPase_c"/>
    <property type="match status" value="1"/>
</dbReference>
<reference evidence="10" key="1">
    <citation type="submission" date="2017-08" db="EMBL/GenBank/DDBJ databases">
        <title>A dynamic microbial community with high functional redundancy inhabits the cold, oxic subseafloor aquifer.</title>
        <authorList>
            <person name="Tully B.J."/>
            <person name="Wheat C.G."/>
            <person name="Glazer B.T."/>
            <person name="Huber J.A."/>
        </authorList>
    </citation>
    <scope>NUCLEOTIDE SEQUENCE [LARGE SCALE GENOMIC DNA]</scope>
</reference>
<feature type="domain" description="Histidine kinase" evidence="6">
    <location>
        <begin position="271"/>
        <end position="485"/>
    </location>
</feature>
<dbReference type="InterPro" id="IPR003661">
    <property type="entry name" value="HisK_dim/P_dom"/>
</dbReference>
<dbReference type="InterPro" id="IPR004358">
    <property type="entry name" value="Sig_transdc_His_kin-like_C"/>
</dbReference>
<dbReference type="InterPro" id="IPR005467">
    <property type="entry name" value="His_kinase_dom"/>
</dbReference>
<organism evidence="9 10">
    <name type="scientific">Aerophobetes bacterium</name>
    <dbReference type="NCBI Taxonomy" id="2030807"/>
    <lineage>
        <taxon>Bacteria</taxon>
        <taxon>Candidatus Aerophobota</taxon>
    </lineage>
</organism>
<dbReference type="AlphaFoldDB" id="A0A2A4YE70"/>
<protein>
    <recommendedName>
        <fullName evidence="2">histidine kinase</fullName>
        <ecNumber evidence="2">2.7.13.3</ecNumber>
    </recommendedName>
</protein>
<evidence type="ECO:0000256" key="4">
    <source>
        <dbReference type="ARBA" id="ARBA00022679"/>
    </source>
</evidence>
<dbReference type="FunFam" id="3.30.565.10:FF:000006">
    <property type="entry name" value="Sensor histidine kinase WalK"/>
    <property type="match status" value="1"/>
</dbReference>
<dbReference type="PROSITE" id="PS50113">
    <property type="entry name" value="PAC"/>
    <property type="match status" value="1"/>
</dbReference>
<dbReference type="GO" id="GO:0006355">
    <property type="term" value="P:regulation of DNA-templated transcription"/>
    <property type="evidence" value="ECO:0007669"/>
    <property type="project" value="InterPro"/>
</dbReference>
<dbReference type="NCBIfam" id="TIGR00229">
    <property type="entry name" value="sensory_box"/>
    <property type="match status" value="2"/>
</dbReference>
<gene>
    <name evidence="9" type="ORF">COB11_06345</name>
</gene>
<dbReference type="PROSITE" id="PS50112">
    <property type="entry name" value="PAS"/>
    <property type="match status" value="2"/>
</dbReference>
<feature type="domain" description="PAS" evidence="7">
    <location>
        <begin position="5"/>
        <end position="59"/>
    </location>
</feature>
<dbReference type="SMART" id="SM00388">
    <property type="entry name" value="HisKA"/>
    <property type="match status" value="1"/>
</dbReference>
<dbReference type="EMBL" id="NVUU01000080">
    <property type="protein sequence ID" value="PCI92900.1"/>
    <property type="molecule type" value="Genomic_DNA"/>
</dbReference>
<dbReference type="Proteomes" id="UP000217838">
    <property type="component" value="Unassembled WGS sequence"/>
</dbReference>
<keyword evidence="4" id="KW-0808">Transferase</keyword>
<dbReference type="PANTHER" id="PTHR43304:SF1">
    <property type="entry name" value="PAC DOMAIN-CONTAINING PROTEIN"/>
    <property type="match status" value="1"/>
</dbReference>
<dbReference type="Pfam" id="PF00512">
    <property type="entry name" value="HisKA"/>
    <property type="match status" value="1"/>
</dbReference>
<evidence type="ECO:0000313" key="9">
    <source>
        <dbReference type="EMBL" id="PCI92900.1"/>
    </source>
</evidence>
<dbReference type="GO" id="GO:0000155">
    <property type="term" value="F:phosphorelay sensor kinase activity"/>
    <property type="evidence" value="ECO:0007669"/>
    <property type="project" value="InterPro"/>
</dbReference>
<dbReference type="InterPro" id="IPR036890">
    <property type="entry name" value="HATPase_C_sf"/>
</dbReference>